<evidence type="ECO:0000259" key="8">
    <source>
        <dbReference type="Pfam" id="PF04104"/>
    </source>
</evidence>
<evidence type="ECO:0000256" key="2">
    <source>
        <dbReference type="ARBA" id="ARBA00022485"/>
    </source>
</evidence>
<sequence>MKRIKPFLETNQVEFYNSLPREQTNFTELQRLSILRIKTLRINENTSIEEHIKDIVNKEEDILSHFYTRMLCAQSLWSTKWFVTQETLLFKRRLKNLEEKELEKEFYNFFLHLNNLDFLKKKISFKSEYLIKNENKISFDKSFKVHFKFVTDLLMNRKINLKEGYTEVTENTYKSIMTNFFRLHLESKMMSLYNYYVNNPDERIKSLYNKFFVNPVSVDESCINKVIKYLPPCINLIISKANKENHLKYMDRQTLILFFKDAGIPLQGCIDYLRSVFKVSKEIFDKQYLYSIRHNYGQEGKKATYKSYPCTKIINNSSDTLCVSCPFKRKSNLKEYFTNHNLEIEDLNELFSNDNYQGNCTVLLGKLINKEMKDVINSPIEFYKIYEKNSSEKENN</sequence>
<keyword evidence="2" id="KW-0004">4Fe-4S</keyword>
<dbReference type="GO" id="GO:0051539">
    <property type="term" value="F:4 iron, 4 sulfur cluster binding"/>
    <property type="evidence" value="ECO:0007669"/>
    <property type="project" value="UniProtKB-KW"/>
</dbReference>
<keyword evidence="4" id="KW-0235">DNA replication</keyword>
<evidence type="ECO:0000256" key="4">
    <source>
        <dbReference type="ARBA" id="ARBA00022705"/>
    </source>
</evidence>
<comment type="caution">
    <text evidence="9">The sequence shown here is derived from an EMBL/GenBank/DDBJ whole genome shotgun (WGS) entry which is preliminary data.</text>
</comment>
<dbReference type="GO" id="GO:0006270">
    <property type="term" value="P:DNA replication initiation"/>
    <property type="evidence" value="ECO:0007669"/>
    <property type="project" value="TreeGrafter"/>
</dbReference>
<evidence type="ECO:0000256" key="6">
    <source>
        <dbReference type="ARBA" id="ARBA00023004"/>
    </source>
</evidence>
<dbReference type="AlphaFoldDB" id="A0A437APB0"/>
<keyword evidence="7" id="KW-0411">Iron-sulfur</keyword>
<proteinExistence type="predicted"/>
<keyword evidence="3" id="KW-0639">Primosome</keyword>
<dbReference type="GO" id="GO:0006269">
    <property type="term" value="P:DNA replication, synthesis of primer"/>
    <property type="evidence" value="ECO:0007669"/>
    <property type="project" value="UniProtKB-KW"/>
</dbReference>
<evidence type="ECO:0000313" key="9">
    <source>
        <dbReference type="EMBL" id="RVD92873.1"/>
    </source>
</evidence>
<dbReference type="GO" id="GO:0005658">
    <property type="term" value="C:alpha DNA polymerase:primase complex"/>
    <property type="evidence" value="ECO:0007669"/>
    <property type="project" value="TreeGrafter"/>
</dbReference>
<accession>A0A437APB0</accession>
<dbReference type="VEuPathDB" id="MicrosporidiaDB:TUBRATIS_006120"/>
<dbReference type="STRING" id="291195.A0A437APB0"/>
<dbReference type="PANTHER" id="PTHR10537:SF3">
    <property type="entry name" value="DNA PRIMASE LARGE SUBUNIT"/>
    <property type="match status" value="1"/>
</dbReference>
<dbReference type="OrthoDB" id="421393at2759"/>
<evidence type="ECO:0000256" key="5">
    <source>
        <dbReference type="ARBA" id="ARBA00022723"/>
    </source>
</evidence>
<dbReference type="GO" id="GO:0046872">
    <property type="term" value="F:metal ion binding"/>
    <property type="evidence" value="ECO:0007669"/>
    <property type="project" value="UniProtKB-KW"/>
</dbReference>
<dbReference type="Pfam" id="PF26466">
    <property type="entry name" value="DNA_primase_lrg_N"/>
    <property type="match status" value="1"/>
</dbReference>
<gene>
    <name evidence="9" type="ORF">TUBRATIS_006120</name>
</gene>
<dbReference type="EMBL" id="RCSS01000131">
    <property type="protein sequence ID" value="RVD92873.1"/>
    <property type="molecule type" value="Genomic_DNA"/>
</dbReference>
<organism evidence="9 10">
    <name type="scientific">Tubulinosema ratisbonensis</name>
    <dbReference type="NCBI Taxonomy" id="291195"/>
    <lineage>
        <taxon>Eukaryota</taxon>
        <taxon>Fungi</taxon>
        <taxon>Fungi incertae sedis</taxon>
        <taxon>Microsporidia</taxon>
        <taxon>Tubulinosematoidea</taxon>
        <taxon>Tubulinosematidae</taxon>
        <taxon>Tubulinosema</taxon>
    </lineage>
</organism>
<evidence type="ECO:0000256" key="7">
    <source>
        <dbReference type="ARBA" id="ARBA00023014"/>
    </source>
</evidence>
<name>A0A437APB0_9MICR</name>
<evidence type="ECO:0000256" key="3">
    <source>
        <dbReference type="ARBA" id="ARBA00022515"/>
    </source>
</evidence>
<keyword evidence="10" id="KW-1185">Reference proteome</keyword>
<evidence type="ECO:0000256" key="1">
    <source>
        <dbReference type="ARBA" id="ARBA00001966"/>
    </source>
</evidence>
<keyword evidence="5" id="KW-0479">Metal-binding</keyword>
<dbReference type="InterPro" id="IPR007238">
    <property type="entry name" value="DNA_primase_lsu_euk/arc"/>
</dbReference>
<protein>
    <submittedName>
        <fullName evidence="9">DNA polymerase alpha primase large subunit</fullName>
    </submittedName>
</protein>
<reference evidence="9 10" key="1">
    <citation type="submission" date="2018-10" db="EMBL/GenBank/DDBJ databases">
        <title>Draft genome sequence of the microsporidian Tubulinosema ratisbonensis.</title>
        <authorList>
            <person name="Polonais V."/>
            <person name="Peyretaillade E."/>
            <person name="Niehus S."/>
            <person name="Wawrzyniak I."/>
            <person name="Franchet A."/>
            <person name="Gaspin C."/>
            <person name="Reichstadt M."/>
            <person name="Belser C."/>
            <person name="Labadie K."/>
            <person name="Delbac F."/>
            <person name="Ferrandon D."/>
        </authorList>
    </citation>
    <scope>NUCLEOTIDE SEQUENCE [LARGE SCALE GENOMIC DNA]</scope>
    <source>
        <strain evidence="9 10">Franzen</strain>
    </source>
</reference>
<feature type="domain" description="DNA primase large subunit C-terminal" evidence="8">
    <location>
        <begin position="228"/>
        <end position="383"/>
    </location>
</feature>
<evidence type="ECO:0000313" key="10">
    <source>
        <dbReference type="Proteomes" id="UP000282876"/>
    </source>
</evidence>
<dbReference type="InterPro" id="IPR058560">
    <property type="entry name" value="DNA_primase_C"/>
</dbReference>
<dbReference type="PANTHER" id="PTHR10537">
    <property type="entry name" value="DNA PRIMASE LARGE SUBUNIT"/>
    <property type="match status" value="1"/>
</dbReference>
<keyword evidence="6" id="KW-0408">Iron</keyword>
<comment type="cofactor">
    <cofactor evidence="1">
        <name>[4Fe-4S] cluster</name>
        <dbReference type="ChEBI" id="CHEBI:49883"/>
    </cofactor>
</comment>
<dbReference type="Pfam" id="PF04104">
    <property type="entry name" value="DNA_primase_lrg"/>
    <property type="match status" value="1"/>
</dbReference>
<dbReference type="Proteomes" id="UP000282876">
    <property type="component" value="Unassembled WGS sequence"/>
</dbReference>
<dbReference type="Gene3D" id="1.20.930.80">
    <property type="match status" value="1"/>
</dbReference>